<evidence type="ECO:0000313" key="2">
    <source>
        <dbReference type="Proteomes" id="UP000424527"/>
    </source>
</evidence>
<reference evidence="1 2" key="1">
    <citation type="submission" date="2019-07" db="EMBL/GenBank/DDBJ databases">
        <title>Chromosome genome assembly for large yellow croaker.</title>
        <authorList>
            <person name="Xiao S."/>
        </authorList>
    </citation>
    <scope>NUCLEOTIDE SEQUENCE [LARGE SCALE GENOMIC DNA]</scope>
    <source>
        <strain evidence="1">JMULYC20181020</strain>
        <tissue evidence="1">Muscle</tissue>
    </source>
</reference>
<dbReference type="EMBL" id="REGW02000021">
    <property type="protein sequence ID" value="KAE8280912.1"/>
    <property type="molecule type" value="Genomic_DNA"/>
</dbReference>
<keyword evidence="2" id="KW-1185">Reference proteome</keyword>
<organism evidence="1 2">
    <name type="scientific">Larimichthys crocea</name>
    <name type="common">Large yellow croaker</name>
    <name type="synonym">Pseudosciaena crocea</name>
    <dbReference type="NCBI Taxonomy" id="215358"/>
    <lineage>
        <taxon>Eukaryota</taxon>
        <taxon>Metazoa</taxon>
        <taxon>Chordata</taxon>
        <taxon>Craniata</taxon>
        <taxon>Vertebrata</taxon>
        <taxon>Euteleostomi</taxon>
        <taxon>Actinopterygii</taxon>
        <taxon>Neopterygii</taxon>
        <taxon>Teleostei</taxon>
        <taxon>Neoteleostei</taxon>
        <taxon>Acanthomorphata</taxon>
        <taxon>Eupercaria</taxon>
        <taxon>Sciaenidae</taxon>
        <taxon>Larimichthys</taxon>
    </lineage>
</organism>
<accession>A0A6G0HPH5</accession>
<proteinExistence type="predicted"/>
<dbReference type="AlphaFoldDB" id="A0A6G0HPH5"/>
<sequence>MIRLSICLKGSPEFTKGQQKGSSLSSVEEVMEEVESRFTCMEPPAGLVILGTVSFTVSAPWFTPALRLMKAKGRQLERLHRKTGLTIHKEMYKNHMSLYKDSITSTKTHYYSGIITANQGNSKTLFSLLNNITQPQDSLPSHCYTTTFCNSIMSFFTEKIKNIHQQLGSIPHLNISTDWHPPTHPFPTFHLPSLSEIAELIKQSKPSTCQLDPLPHNL</sequence>
<comment type="caution">
    <text evidence="1">The sequence shown here is derived from an EMBL/GenBank/DDBJ whole genome shotgun (WGS) entry which is preliminary data.</text>
</comment>
<protein>
    <submittedName>
        <fullName evidence="1">Uncharacterized protein</fullName>
    </submittedName>
</protein>
<dbReference type="Proteomes" id="UP000424527">
    <property type="component" value="Unassembled WGS sequence"/>
</dbReference>
<name>A0A6G0HPH5_LARCR</name>
<evidence type="ECO:0000313" key="1">
    <source>
        <dbReference type="EMBL" id="KAE8280912.1"/>
    </source>
</evidence>
<gene>
    <name evidence="1" type="ORF">D5F01_LYC21481</name>
</gene>